<evidence type="ECO:0000313" key="1">
    <source>
        <dbReference type="EMBL" id="KAG0141396.1"/>
    </source>
</evidence>
<gene>
    <name evidence="1" type="ORF">CROQUDRAFT_136175</name>
</gene>
<accession>A0A9P6T704</accession>
<dbReference type="AlphaFoldDB" id="A0A9P6T704"/>
<proteinExistence type="predicted"/>
<evidence type="ECO:0000313" key="2">
    <source>
        <dbReference type="Proteomes" id="UP000886653"/>
    </source>
</evidence>
<protein>
    <submittedName>
        <fullName evidence="1">Uncharacterized protein</fullName>
    </submittedName>
</protein>
<sequence>MSFTEECVKLPELKDGVFPNWNKRLHFVLKSRGLFHFLTSDVLPEDEDKLLTYRRLRGRVMVLIVNSLDATNDALIQFTDTRKQAYNKLRKAHGSSGGVLAAATICEIATARMLVVKALKTTFVSVTCDLSHGV</sequence>
<reference evidence="1" key="1">
    <citation type="submission" date="2013-11" db="EMBL/GenBank/DDBJ databases">
        <title>Genome sequence of the fusiform rust pathogen reveals effectors for host alternation and coevolution with pine.</title>
        <authorList>
            <consortium name="DOE Joint Genome Institute"/>
            <person name="Smith K."/>
            <person name="Pendleton A."/>
            <person name="Kubisiak T."/>
            <person name="Anderson C."/>
            <person name="Salamov A."/>
            <person name="Aerts A."/>
            <person name="Riley R."/>
            <person name="Clum A."/>
            <person name="Lindquist E."/>
            <person name="Ence D."/>
            <person name="Campbell M."/>
            <person name="Kronenberg Z."/>
            <person name="Feau N."/>
            <person name="Dhillon B."/>
            <person name="Hamelin R."/>
            <person name="Burleigh J."/>
            <person name="Smith J."/>
            <person name="Yandell M."/>
            <person name="Nelson C."/>
            <person name="Grigoriev I."/>
            <person name="Davis J."/>
        </authorList>
    </citation>
    <scope>NUCLEOTIDE SEQUENCE</scope>
    <source>
        <strain evidence="1">G11</strain>
    </source>
</reference>
<comment type="caution">
    <text evidence="1">The sequence shown here is derived from an EMBL/GenBank/DDBJ whole genome shotgun (WGS) entry which is preliminary data.</text>
</comment>
<organism evidence="1 2">
    <name type="scientific">Cronartium quercuum f. sp. fusiforme G11</name>
    <dbReference type="NCBI Taxonomy" id="708437"/>
    <lineage>
        <taxon>Eukaryota</taxon>
        <taxon>Fungi</taxon>
        <taxon>Dikarya</taxon>
        <taxon>Basidiomycota</taxon>
        <taxon>Pucciniomycotina</taxon>
        <taxon>Pucciniomycetes</taxon>
        <taxon>Pucciniales</taxon>
        <taxon>Coleosporiaceae</taxon>
        <taxon>Cronartium</taxon>
    </lineage>
</organism>
<dbReference type="Proteomes" id="UP000886653">
    <property type="component" value="Unassembled WGS sequence"/>
</dbReference>
<dbReference type="EMBL" id="MU167388">
    <property type="protein sequence ID" value="KAG0141396.1"/>
    <property type="molecule type" value="Genomic_DNA"/>
</dbReference>
<keyword evidence="2" id="KW-1185">Reference proteome</keyword>
<name>A0A9P6T704_9BASI</name>